<accession>A0A7W5AX48</accession>
<dbReference type="AlphaFoldDB" id="A0A7W5AX48"/>
<dbReference type="Gene3D" id="3.10.180.10">
    <property type="entry name" value="2,3-Dihydroxybiphenyl 1,2-Dioxygenase, domain 1"/>
    <property type="match status" value="1"/>
</dbReference>
<dbReference type="PANTHER" id="PTHR36503:SF2">
    <property type="entry name" value="BLR2408 PROTEIN"/>
    <property type="match status" value="1"/>
</dbReference>
<dbReference type="Pfam" id="PF00903">
    <property type="entry name" value="Glyoxalase"/>
    <property type="match status" value="1"/>
</dbReference>
<dbReference type="PROSITE" id="PS51819">
    <property type="entry name" value="VOC"/>
    <property type="match status" value="1"/>
</dbReference>
<feature type="domain" description="VOC" evidence="1">
    <location>
        <begin position="2"/>
        <end position="128"/>
    </location>
</feature>
<dbReference type="InterPro" id="IPR029068">
    <property type="entry name" value="Glyas_Bleomycin-R_OHBP_Dase"/>
</dbReference>
<proteinExistence type="predicted"/>
<dbReference type="InterPro" id="IPR004360">
    <property type="entry name" value="Glyas_Fos-R_dOase_dom"/>
</dbReference>
<dbReference type="EMBL" id="JACHXK010000003">
    <property type="protein sequence ID" value="MBB3109731.1"/>
    <property type="molecule type" value="Genomic_DNA"/>
</dbReference>
<dbReference type="Proteomes" id="UP000570361">
    <property type="component" value="Unassembled WGS sequence"/>
</dbReference>
<sequence>MKELWINLPVKDVKKSKAFFAELGFTLNPRFKDTDEAAGLIIGDSQIAVMLFPEESFRKFTNHDIADTSKGTEVLISVDAQSREEVDQLIAKAEKAGGTVFTRPEGSGWMYGAGFTDLDGHRWNVLFMDTSKIPSK</sequence>
<protein>
    <recommendedName>
        <fullName evidence="1">VOC domain-containing protein</fullName>
    </recommendedName>
</protein>
<gene>
    <name evidence="2" type="ORF">FHS18_001794</name>
</gene>
<keyword evidence="3" id="KW-1185">Reference proteome</keyword>
<evidence type="ECO:0000313" key="3">
    <source>
        <dbReference type="Proteomes" id="UP000570361"/>
    </source>
</evidence>
<evidence type="ECO:0000313" key="2">
    <source>
        <dbReference type="EMBL" id="MBB3109731.1"/>
    </source>
</evidence>
<dbReference type="RefSeq" id="WP_183599098.1">
    <property type="nucleotide sequence ID" value="NZ_JACHXK010000003.1"/>
</dbReference>
<evidence type="ECO:0000259" key="1">
    <source>
        <dbReference type="PROSITE" id="PS51819"/>
    </source>
</evidence>
<dbReference type="PANTHER" id="PTHR36503">
    <property type="entry name" value="BLR2520 PROTEIN"/>
    <property type="match status" value="1"/>
</dbReference>
<reference evidence="2 3" key="1">
    <citation type="submission" date="2020-08" db="EMBL/GenBank/DDBJ databases">
        <title>Genomic Encyclopedia of Type Strains, Phase III (KMG-III): the genomes of soil and plant-associated and newly described type strains.</title>
        <authorList>
            <person name="Whitman W."/>
        </authorList>
    </citation>
    <scope>NUCLEOTIDE SEQUENCE [LARGE SCALE GENOMIC DNA]</scope>
    <source>
        <strain evidence="2 3">CECT 5862</strain>
    </source>
</reference>
<organism evidence="2 3">
    <name type="scientific">Paenibacillus phyllosphaerae</name>
    <dbReference type="NCBI Taxonomy" id="274593"/>
    <lineage>
        <taxon>Bacteria</taxon>
        <taxon>Bacillati</taxon>
        <taxon>Bacillota</taxon>
        <taxon>Bacilli</taxon>
        <taxon>Bacillales</taxon>
        <taxon>Paenibacillaceae</taxon>
        <taxon>Paenibacillus</taxon>
    </lineage>
</organism>
<dbReference type="SUPFAM" id="SSF54593">
    <property type="entry name" value="Glyoxalase/Bleomycin resistance protein/Dihydroxybiphenyl dioxygenase"/>
    <property type="match status" value="1"/>
</dbReference>
<comment type="caution">
    <text evidence="2">The sequence shown here is derived from an EMBL/GenBank/DDBJ whole genome shotgun (WGS) entry which is preliminary data.</text>
</comment>
<dbReference type="InterPro" id="IPR037523">
    <property type="entry name" value="VOC_core"/>
</dbReference>
<name>A0A7W5AX48_9BACL</name>